<protein>
    <submittedName>
        <fullName evidence="1">Uncharacterized protein</fullName>
    </submittedName>
</protein>
<organism evidence="1 2">
    <name type="scientific">Ramazzottius varieornatus</name>
    <name type="common">Water bear</name>
    <name type="synonym">Tardigrade</name>
    <dbReference type="NCBI Taxonomy" id="947166"/>
    <lineage>
        <taxon>Eukaryota</taxon>
        <taxon>Metazoa</taxon>
        <taxon>Ecdysozoa</taxon>
        <taxon>Tardigrada</taxon>
        <taxon>Eutardigrada</taxon>
        <taxon>Parachela</taxon>
        <taxon>Hypsibioidea</taxon>
        <taxon>Ramazzottiidae</taxon>
        <taxon>Ramazzottius</taxon>
    </lineage>
</organism>
<gene>
    <name evidence="1" type="primary">RvY_11327-1</name>
    <name evidence="1" type="synonym">RvY_11327.1</name>
    <name evidence="1" type="ORF">RvY_11327</name>
</gene>
<dbReference type="Proteomes" id="UP000186922">
    <property type="component" value="Unassembled WGS sequence"/>
</dbReference>
<proteinExistence type="predicted"/>
<dbReference type="EMBL" id="BDGG01000006">
    <property type="protein sequence ID" value="GAV00488.1"/>
    <property type="molecule type" value="Genomic_DNA"/>
</dbReference>
<sequence>MDNPTVVHKEWETLNAQGEIAMKGNSFSYEPCLTQEERDGLKEGEFTLLRKKMYLRVKDFPFPVGLLLKTCYYFSETEKNRIPKPPCCFGWCPQTDPVSPDVNSDSRFKQPCSS</sequence>
<evidence type="ECO:0000313" key="1">
    <source>
        <dbReference type="EMBL" id="GAV00488.1"/>
    </source>
</evidence>
<comment type="caution">
    <text evidence="1">The sequence shown here is derived from an EMBL/GenBank/DDBJ whole genome shotgun (WGS) entry which is preliminary data.</text>
</comment>
<reference evidence="1 2" key="1">
    <citation type="journal article" date="2016" name="Nat. Commun.">
        <title>Extremotolerant tardigrade genome and improved radiotolerance of human cultured cells by tardigrade-unique protein.</title>
        <authorList>
            <person name="Hashimoto T."/>
            <person name="Horikawa D.D."/>
            <person name="Saito Y."/>
            <person name="Kuwahara H."/>
            <person name="Kozuka-Hata H."/>
            <person name="Shin-I T."/>
            <person name="Minakuchi Y."/>
            <person name="Ohishi K."/>
            <person name="Motoyama A."/>
            <person name="Aizu T."/>
            <person name="Enomoto A."/>
            <person name="Kondo K."/>
            <person name="Tanaka S."/>
            <person name="Hara Y."/>
            <person name="Koshikawa S."/>
            <person name="Sagara H."/>
            <person name="Miura T."/>
            <person name="Yokobori S."/>
            <person name="Miyagawa K."/>
            <person name="Suzuki Y."/>
            <person name="Kubo T."/>
            <person name="Oyama M."/>
            <person name="Kohara Y."/>
            <person name="Fujiyama A."/>
            <person name="Arakawa K."/>
            <person name="Katayama T."/>
            <person name="Toyoda A."/>
            <person name="Kunieda T."/>
        </authorList>
    </citation>
    <scope>NUCLEOTIDE SEQUENCE [LARGE SCALE GENOMIC DNA]</scope>
    <source>
        <strain evidence="1 2">YOKOZUNA-1</strain>
    </source>
</reference>
<accession>A0A1D1VL78</accession>
<keyword evidence="2" id="KW-1185">Reference proteome</keyword>
<dbReference type="AlphaFoldDB" id="A0A1D1VL78"/>
<name>A0A1D1VL78_RAMVA</name>
<evidence type="ECO:0000313" key="2">
    <source>
        <dbReference type="Proteomes" id="UP000186922"/>
    </source>
</evidence>